<dbReference type="RefSeq" id="WP_172632231.1">
    <property type="nucleotide sequence ID" value="NZ_BIXY01000059.1"/>
</dbReference>
<evidence type="ECO:0000259" key="5">
    <source>
        <dbReference type="Pfam" id="PF00933"/>
    </source>
</evidence>
<keyword evidence="3" id="KW-0326">Glycosidase</keyword>
<dbReference type="Gene3D" id="3.20.20.300">
    <property type="entry name" value="Glycoside hydrolase, family 3, N-terminal domain"/>
    <property type="match status" value="1"/>
</dbReference>
<evidence type="ECO:0000313" key="6">
    <source>
        <dbReference type="EMBL" id="GCF10087.1"/>
    </source>
</evidence>
<dbReference type="GO" id="GO:0004553">
    <property type="term" value="F:hydrolase activity, hydrolyzing O-glycosyl compounds"/>
    <property type="evidence" value="ECO:0007669"/>
    <property type="project" value="InterPro"/>
</dbReference>
<dbReference type="GO" id="GO:0009254">
    <property type="term" value="P:peptidoglycan turnover"/>
    <property type="evidence" value="ECO:0007669"/>
    <property type="project" value="TreeGrafter"/>
</dbReference>
<dbReference type="Proteomes" id="UP000322530">
    <property type="component" value="Unassembled WGS sequence"/>
</dbReference>
<keyword evidence="4" id="KW-0812">Transmembrane</keyword>
<proteinExistence type="inferred from homology"/>
<dbReference type="PROSITE" id="PS00775">
    <property type="entry name" value="GLYCOSYL_HYDROL_F3"/>
    <property type="match status" value="1"/>
</dbReference>
<evidence type="ECO:0000313" key="7">
    <source>
        <dbReference type="Proteomes" id="UP000322530"/>
    </source>
</evidence>
<dbReference type="PANTHER" id="PTHR30480:SF16">
    <property type="entry name" value="GLYCOSIDE HYDROLASE FAMILY 3 DOMAIN PROTEIN"/>
    <property type="match status" value="1"/>
</dbReference>
<name>A0A5A5TFG5_9CHLR</name>
<feature type="transmembrane region" description="Helical" evidence="4">
    <location>
        <begin position="40"/>
        <end position="63"/>
    </location>
</feature>
<sequence>MMHSKPNQAQPTDNHHDAVTSALLDAPLCRKKSPQRQETLSLLLLILTMLLIMGGSILGYTFFRGAHMPGQISFPAGTTSHVQLDPRQTKYQRMAARVVAHMTLDEKLGQVFMVSYATPTYASDLEHMIFQLHAGGVILYQSQINTLAQVRHDITEMQRHARIPLLISTDEEGGYVDRLTNIYPSRPSARAMYLTGDPQVAAQAGHQAAHDLQTLGITVNLAPDSDVQVVNGPDQLARTFGSTPRSVIAFAGAYMQALQQDGVIACIKHFPGLGAATTDAHLGLPVVQRTKEQIYATELAPFYYFVQSHHAWEQPGMIMSTDVLMPAIDATFPAELSHIFITDILRKQFGYNGVIITDALSMEGIAHSWNTTQAAVMALKAGNDMILGISNAQQMAEAIRGLKVALQRGVLSQTRIDEAVTHILTLKAQHQGL</sequence>
<keyword evidence="7" id="KW-1185">Reference proteome</keyword>
<accession>A0A5A5TFG5</accession>
<comment type="similarity">
    <text evidence="1">Belongs to the glycosyl hydrolase 3 family.</text>
</comment>
<evidence type="ECO:0000256" key="4">
    <source>
        <dbReference type="SAM" id="Phobius"/>
    </source>
</evidence>
<dbReference type="PANTHER" id="PTHR30480">
    <property type="entry name" value="BETA-HEXOSAMINIDASE-RELATED"/>
    <property type="match status" value="1"/>
</dbReference>
<reference evidence="6 7" key="1">
    <citation type="submission" date="2019-01" db="EMBL/GenBank/DDBJ databases">
        <title>Draft genome sequence of Dictyobacter sp. Uno17.</title>
        <authorList>
            <person name="Wang C.M."/>
            <person name="Zheng Y."/>
            <person name="Sakai Y."/>
            <person name="Abe K."/>
            <person name="Yokota A."/>
            <person name="Yabe S."/>
        </authorList>
    </citation>
    <scope>NUCLEOTIDE SEQUENCE [LARGE SCALE GENOMIC DNA]</scope>
    <source>
        <strain evidence="6 7">Uno17</strain>
    </source>
</reference>
<dbReference type="GO" id="GO:0005975">
    <property type="term" value="P:carbohydrate metabolic process"/>
    <property type="evidence" value="ECO:0007669"/>
    <property type="project" value="InterPro"/>
</dbReference>
<evidence type="ECO:0000256" key="3">
    <source>
        <dbReference type="ARBA" id="ARBA00023295"/>
    </source>
</evidence>
<evidence type="ECO:0000256" key="1">
    <source>
        <dbReference type="ARBA" id="ARBA00005336"/>
    </source>
</evidence>
<dbReference type="EMBL" id="BIXY01000059">
    <property type="protein sequence ID" value="GCF10087.1"/>
    <property type="molecule type" value="Genomic_DNA"/>
</dbReference>
<keyword evidence="4" id="KW-0472">Membrane</keyword>
<organism evidence="6 7">
    <name type="scientific">Dictyobacter arantiisoli</name>
    <dbReference type="NCBI Taxonomy" id="2014874"/>
    <lineage>
        <taxon>Bacteria</taxon>
        <taxon>Bacillati</taxon>
        <taxon>Chloroflexota</taxon>
        <taxon>Ktedonobacteria</taxon>
        <taxon>Ktedonobacterales</taxon>
        <taxon>Dictyobacteraceae</taxon>
        <taxon>Dictyobacter</taxon>
    </lineage>
</organism>
<keyword evidence="4" id="KW-1133">Transmembrane helix</keyword>
<dbReference type="InterPro" id="IPR036962">
    <property type="entry name" value="Glyco_hydro_3_N_sf"/>
</dbReference>
<dbReference type="SUPFAM" id="SSF51445">
    <property type="entry name" value="(Trans)glycosidases"/>
    <property type="match status" value="1"/>
</dbReference>
<comment type="caution">
    <text evidence="6">The sequence shown here is derived from an EMBL/GenBank/DDBJ whole genome shotgun (WGS) entry which is preliminary data.</text>
</comment>
<dbReference type="AlphaFoldDB" id="A0A5A5TFG5"/>
<dbReference type="InterPro" id="IPR001764">
    <property type="entry name" value="Glyco_hydro_3_N"/>
</dbReference>
<feature type="domain" description="Glycoside hydrolase family 3 N-terminal" evidence="5">
    <location>
        <begin position="103"/>
        <end position="426"/>
    </location>
</feature>
<gene>
    <name evidence="6" type="ORF">KDI_36510</name>
</gene>
<dbReference type="InterPro" id="IPR017853">
    <property type="entry name" value="GH"/>
</dbReference>
<dbReference type="InterPro" id="IPR019800">
    <property type="entry name" value="Glyco_hydro_3_AS"/>
</dbReference>
<dbReference type="Pfam" id="PF00933">
    <property type="entry name" value="Glyco_hydro_3"/>
    <property type="match status" value="1"/>
</dbReference>
<keyword evidence="2 6" id="KW-0378">Hydrolase</keyword>
<protein>
    <submittedName>
        <fullName evidence="6">Glycoside hydrolase family 3</fullName>
    </submittedName>
</protein>
<evidence type="ECO:0000256" key="2">
    <source>
        <dbReference type="ARBA" id="ARBA00022801"/>
    </source>
</evidence>
<dbReference type="InterPro" id="IPR050226">
    <property type="entry name" value="NagZ_Beta-hexosaminidase"/>
</dbReference>